<evidence type="ECO:0008006" key="4">
    <source>
        <dbReference type="Google" id="ProtNLM"/>
    </source>
</evidence>
<protein>
    <recommendedName>
        <fullName evidence="4">Peptidase M64</fullName>
    </recommendedName>
</protein>
<dbReference type="Pfam" id="PF09471">
    <property type="entry name" value="Peptidase_M64"/>
    <property type="match status" value="1"/>
</dbReference>
<organism evidence="2 3">
    <name type="scientific">Plantactinospora soyae</name>
    <dbReference type="NCBI Taxonomy" id="1544732"/>
    <lineage>
        <taxon>Bacteria</taxon>
        <taxon>Bacillati</taxon>
        <taxon>Actinomycetota</taxon>
        <taxon>Actinomycetes</taxon>
        <taxon>Micromonosporales</taxon>
        <taxon>Micromonosporaceae</taxon>
        <taxon>Plantactinospora</taxon>
    </lineage>
</organism>
<name>A0A927MB81_9ACTN</name>
<evidence type="ECO:0000256" key="1">
    <source>
        <dbReference type="SAM" id="MobiDB-lite"/>
    </source>
</evidence>
<dbReference type="InterPro" id="IPR024079">
    <property type="entry name" value="MetalloPept_cat_dom_sf"/>
</dbReference>
<sequence length="808" mass="85487">MIDADHWIAGRPAGDDHPRSGPGRSIRRPLAALGSLALVAALLAVAQPTQAAGPEVGSARLVPLQVTGPASERLNLVVLGDGYTAAELGKFHADVDRHMNVQWSIEPYRSYRNYFNVYVIEIVSGESGIRCDPDDDPPNPDRITPLGLHYADGCTNPLARGITFQSYGTQALNGYLRDLVAPLGVTASNRQVLAIANTDTYGGIGGTNATTSGGAPQGPLISPHELGHSLGQLQDEYPYSDRPVPGGPYCTSNCTEPTSRHHTRLTEQQMIAQQAKWWRWLGEESESGGVIGRYESGMYSTSNVWRPSEHSIMRWIGFHYDQVSREIMTQRISGRRDTNAMALSARPTDRPVGRTDVLWVETQHPGYHELDVSWTVNGAPVPDTANSRNLDLATLDVRPGDVVRVTVQDPTGFVRDPAIRTGPALTQSRQWTVGAEPTVPAPVQVAITASTQTDGRAVGGQDVVYVETTHPTDRVLEVTWRLDGAVVPNPHNSRNLDLGALRLPAGSHQLTATVTDPADPGGDSDSRTWTVDNVEAGTTATLSPPLTTLAGNVPHNVYFERFTMGLDPVDDRPGFTVGEFRLDRDGWFNYFGWPDAPAGTPFLFTPTGTVIKSLVYGNLGSGGLSKAVFEETEPGYGTHTVEHRGIDAAGNIGSPDEFRATVLPGASPSCTRTLSGPYAGNLVVAAGVTCLRDARVAGLVTVRPGASLVVSGGAIAGGVRADRAAVVQLLGATVSGSVQISGTTGTVTSVGSTFSGAVRLAGNASGEHGLALVGNRISGLLSCTGGPVSDFGVRNELRGQRSGECAAL</sequence>
<dbReference type="Proteomes" id="UP000649753">
    <property type="component" value="Unassembled WGS sequence"/>
</dbReference>
<dbReference type="GO" id="GO:0008237">
    <property type="term" value="F:metallopeptidase activity"/>
    <property type="evidence" value="ECO:0007669"/>
    <property type="project" value="InterPro"/>
</dbReference>
<keyword evidence="3" id="KW-1185">Reference proteome</keyword>
<dbReference type="Gene3D" id="3.40.390.10">
    <property type="entry name" value="Collagenase (Catalytic Domain)"/>
    <property type="match status" value="1"/>
</dbReference>
<dbReference type="InterPro" id="IPR019026">
    <property type="entry name" value="Peptidase_M64_IgA"/>
</dbReference>
<dbReference type="AlphaFoldDB" id="A0A927MB81"/>
<gene>
    <name evidence="2" type="ORF">H4W31_005589</name>
</gene>
<evidence type="ECO:0000313" key="2">
    <source>
        <dbReference type="EMBL" id="MBE1489951.1"/>
    </source>
</evidence>
<dbReference type="EMBL" id="JADBEB010000001">
    <property type="protein sequence ID" value="MBE1489951.1"/>
    <property type="molecule type" value="Genomic_DNA"/>
</dbReference>
<feature type="compositionally biased region" description="Basic and acidic residues" evidence="1">
    <location>
        <begin position="1"/>
        <end position="19"/>
    </location>
</feature>
<reference evidence="2" key="1">
    <citation type="submission" date="2020-10" db="EMBL/GenBank/DDBJ databases">
        <title>Sequencing the genomes of 1000 actinobacteria strains.</title>
        <authorList>
            <person name="Klenk H.-P."/>
        </authorList>
    </citation>
    <scope>NUCLEOTIDE SEQUENCE</scope>
    <source>
        <strain evidence="2">DSM 46832</strain>
    </source>
</reference>
<proteinExistence type="predicted"/>
<dbReference type="RefSeq" id="WP_225945716.1">
    <property type="nucleotide sequence ID" value="NZ_JADBEB010000001.1"/>
</dbReference>
<feature type="region of interest" description="Disordered" evidence="1">
    <location>
        <begin position="1"/>
        <end position="25"/>
    </location>
</feature>
<comment type="caution">
    <text evidence="2">The sequence shown here is derived from an EMBL/GenBank/DDBJ whole genome shotgun (WGS) entry which is preliminary data.</text>
</comment>
<evidence type="ECO:0000313" key="3">
    <source>
        <dbReference type="Proteomes" id="UP000649753"/>
    </source>
</evidence>
<accession>A0A927MB81</accession>